<protein>
    <submittedName>
        <fullName evidence="4">NAD-dependent succinate-semialdehyde dehydrogenase</fullName>
    </submittedName>
</protein>
<feature type="domain" description="Aldehyde dehydrogenase" evidence="3">
    <location>
        <begin position="16"/>
        <end position="474"/>
    </location>
</feature>
<dbReference type="RefSeq" id="WP_059545422.1">
    <property type="nucleotide sequence ID" value="NZ_LOTQ01000017.1"/>
</dbReference>
<dbReference type="InterPro" id="IPR015590">
    <property type="entry name" value="Aldehyde_DH_dom"/>
</dbReference>
<gene>
    <name evidence="4" type="ORF">WI41_13380</name>
</gene>
<reference evidence="4 5" key="1">
    <citation type="submission" date="2015-11" db="EMBL/GenBank/DDBJ databases">
        <title>Expanding the genomic diversity of Burkholderia species for the development of highly accurate diagnostics.</title>
        <authorList>
            <person name="Sahl J."/>
            <person name="Keim P."/>
            <person name="Wagner D."/>
        </authorList>
    </citation>
    <scope>NUCLEOTIDE SEQUENCE [LARGE SCALE GENOMIC DNA]</scope>
    <source>
        <strain evidence="4 5">RF32-BP12</strain>
    </source>
</reference>
<evidence type="ECO:0000259" key="3">
    <source>
        <dbReference type="Pfam" id="PF00171"/>
    </source>
</evidence>
<dbReference type="PANTHER" id="PTHR43353">
    <property type="entry name" value="SUCCINATE-SEMIALDEHYDE DEHYDROGENASE, MITOCHONDRIAL"/>
    <property type="match status" value="1"/>
</dbReference>
<dbReference type="AlphaFoldDB" id="A0AAP1CD60"/>
<evidence type="ECO:0000313" key="4">
    <source>
        <dbReference type="EMBL" id="KVA09509.1"/>
    </source>
</evidence>
<evidence type="ECO:0000313" key="5">
    <source>
        <dbReference type="Proteomes" id="UP000056450"/>
    </source>
</evidence>
<comment type="caution">
    <text evidence="4">The sequence shown here is derived from an EMBL/GenBank/DDBJ whole genome shotgun (WGS) entry which is preliminary data.</text>
</comment>
<dbReference type="Gene3D" id="3.40.605.10">
    <property type="entry name" value="Aldehyde Dehydrogenase, Chain A, domain 1"/>
    <property type="match status" value="1"/>
</dbReference>
<dbReference type="InterPro" id="IPR016161">
    <property type="entry name" value="Ald_DH/histidinol_DH"/>
</dbReference>
<name>A0AAP1CD60_9BURK</name>
<dbReference type="Proteomes" id="UP000056450">
    <property type="component" value="Unassembled WGS sequence"/>
</dbReference>
<dbReference type="InterPro" id="IPR050740">
    <property type="entry name" value="Aldehyde_DH_Superfamily"/>
</dbReference>
<comment type="similarity">
    <text evidence="1">Belongs to the aldehyde dehydrogenase family.</text>
</comment>
<dbReference type="InterPro" id="IPR016163">
    <property type="entry name" value="Ald_DH_C"/>
</dbReference>
<keyword evidence="2" id="KW-0560">Oxidoreductase</keyword>
<sequence>MNINYDALHLFIDGEWIGASERETAPVINPATQREIGRVPLATAADLDRALQAAAQAFDVWRTTVPAERARILKRAAELMRERAEHIATVMTLEEGKPLAESRDEVLRAADYFEWFAEEARRIDGRVVPSNRPGVQQLVKKQAIGPVAAFTPWNFPAITPARKLSAALAAGCSVIIKPGEESPATALALARALDEAGLPKGVLQVVFGVPDQVSKQLIASPVIRKVTFTGSVPIGRLLSARAAEGVKPITLELGGHGPVLVFNDADVEKAAVEGAANRFRGTGQICISSTRFLIQREVYDEFVGHFVRAANALKVGDGMDAGTQVGPLSNPRQLAKMEELIADAVKRGARVLAGGKRIAREGYFFEPTVLADVPQDARVMHEEPFGPIAVLMRFDALADGLAEANRLPYGLSAYAFTSSARTAIDVADGLEAGMIGINQYRIVSTELPFGGMKESGHGSEGGTEGIEYYLTHKFISQA</sequence>
<dbReference type="CDD" id="cd07103">
    <property type="entry name" value="ALDH_F5_SSADH_GabD"/>
    <property type="match status" value="1"/>
</dbReference>
<organism evidence="4 5">
    <name type="scientific">Burkholderia latens</name>
    <dbReference type="NCBI Taxonomy" id="488446"/>
    <lineage>
        <taxon>Bacteria</taxon>
        <taxon>Pseudomonadati</taxon>
        <taxon>Pseudomonadota</taxon>
        <taxon>Betaproteobacteria</taxon>
        <taxon>Burkholderiales</taxon>
        <taxon>Burkholderiaceae</taxon>
        <taxon>Burkholderia</taxon>
        <taxon>Burkholderia cepacia complex</taxon>
    </lineage>
</organism>
<evidence type="ECO:0000256" key="2">
    <source>
        <dbReference type="ARBA" id="ARBA00023002"/>
    </source>
</evidence>
<dbReference type="Gene3D" id="3.40.309.10">
    <property type="entry name" value="Aldehyde Dehydrogenase, Chain A, domain 2"/>
    <property type="match status" value="1"/>
</dbReference>
<dbReference type="EMBL" id="LOTQ01000017">
    <property type="protein sequence ID" value="KVA09509.1"/>
    <property type="molecule type" value="Genomic_DNA"/>
</dbReference>
<dbReference type="PANTHER" id="PTHR43353:SF5">
    <property type="entry name" value="SUCCINATE-SEMIALDEHYDE DEHYDROGENASE, MITOCHONDRIAL"/>
    <property type="match status" value="1"/>
</dbReference>
<dbReference type="FunFam" id="3.40.309.10:FF:000009">
    <property type="entry name" value="Aldehyde dehydrogenase A"/>
    <property type="match status" value="1"/>
</dbReference>
<dbReference type="Pfam" id="PF00171">
    <property type="entry name" value="Aldedh"/>
    <property type="match status" value="1"/>
</dbReference>
<dbReference type="FunFam" id="3.40.605.10:FF:000007">
    <property type="entry name" value="NAD/NADP-dependent betaine aldehyde dehydrogenase"/>
    <property type="match status" value="1"/>
</dbReference>
<dbReference type="InterPro" id="IPR016162">
    <property type="entry name" value="Ald_DH_N"/>
</dbReference>
<evidence type="ECO:0000256" key="1">
    <source>
        <dbReference type="ARBA" id="ARBA00009986"/>
    </source>
</evidence>
<dbReference type="GO" id="GO:0016620">
    <property type="term" value="F:oxidoreductase activity, acting on the aldehyde or oxo group of donors, NAD or NADP as acceptor"/>
    <property type="evidence" value="ECO:0007669"/>
    <property type="project" value="InterPro"/>
</dbReference>
<accession>A0AAP1CD60</accession>
<proteinExistence type="inferred from homology"/>
<dbReference type="SUPFAM" id="SSF53720">
    <property type="entry name" value="ALDH-like"/>
    <property type="match status" value="1"/>
</dbReference>